<protein>
    <submittedName>
        <fullName evidence="1">Uncharacterized protein</fullName>
    </submittedName>
</protein>
<proteinExistence type="predicted"/>
<evidence type="ECO:0000313" key="1">
    <source>
        <dbReference type="EMBL" id="DAD77927.1"/>
    </source>
</evidence>
<name>A0A8S5M745_9CAUD</name>
<reference evidence="1" key="1">
    <citation type="journal article" date="2021" name="Proc. Natl. Acad. Sci. U.S.A.">
        <title>A Catalog of Tens of Thousands of Viruses from Human Metagenomes Reveals Hidden Associations with Chronic Diseases.</title>
        <authorList>
            <person name="Tisza M.J."/>
            <person name="Buck C.B."/>
        </authorList>
    </citation>
    <scope>NUCLEOTIDE SEQUENCE</scope>
    <source>
        <strain evidence="1">CtHDv29</strain>
    </source>
</reference>
<organism evidence="1">
    <name type="scientific">Siphoviridae sp. ctHDv29</name>
    <dbReference type="NCBI Taxonomy" id="2826228"/>
    <lineage>
        <taxon>Viruses</taxon>
        <taxon>Duplodnaviria</taxon>
        <taxon>Heunggongvirae</taxon>
        <taxon>Uroviricota</taxon>
        <taxon>Caudoviricetes</taxon>
    </lineage>
</organism>
<accession>A0A8S5M745</accession>
<sequence length="130" mass="14267">MTSVLTLDGTAYPNLHVTSLKRSFAVLDGDNAGRVMTGAMVRDIIGTFYNYSVELDPVGTDPAEYDRFYEAISAPVDSHSLTVPYAQGTLTFDAYVANGDDELLTAYGQKNEWGNLTFNFVAMKPKRTPL</sequence>
<dbReference type="EMBL" id="BK014836">
    <property type="protein sequence ID" value="DAD77927.1"/>
    <property type="molecule type" value="Genomic_DNA"/>
</dbReference>